<dbReference type="EMBL" id="BGPR01091524">
    <property type="protein sequence ID" value="GBM23679.1"/>
    <property type="molecule type" value="Genomic_DNA"/>
</dbReference>
<dbReference type="EMBL" id="BGPR01091533">
    <property type="protein sequence ID" value="GBM23714.1"/>
    <property type="molecule type" value="Genomic_DNA"/>
</dbReference>
<evidence type="ECO:0000313" key="1">
    <source>
        <dbReference type="EMBL" id="GBM23656.1"/>
    </source>
</evidence>
<dbReference type="EMBL" id="BGPR01091519">
    <property type="protein sequence ID" value="GBM23656.1"/>
    <property type="molecule type" value="Genomic_DNA"/>
</dbReference>
<sequence>MNSMVIEAFVPSVNQSIETGVEENKIQVTESLNYGFLNFGIGSEMASGQVLPQRSEEMTITCCESGLWWTCLAILTFARLAHLLCLVQTP</sequence>
<comment type="caution">
    <text evidence="3">The sequence shown here is derived from an EMBL/GenBank/DDBJ whole genome shotgun (WGS) entry which is preliminary data.</text>
</comment>
<dbReference type="Proteomes" id="UP000499080">
    <property type="component" value="Unassembled WGS sequence"/>
</dbReference>
<gene>
    <name evidence="4" type="ORF">AVEN_167148_1</name>
    <name evidence="1" type="ORF">AVEN_267524_1</name>
    <name evidence="2" type="ORF">AVEN_57206_1</name>
    <name evidence="3" type="ORF">AVEN_58652_1</name>
</gene>
<dbReference type="EMBL" id="BGPR01091525">
    <property type="protein sequence ID" value="GBM23686.1"/>
    <property type="molecule type" value="Genomic_DNA"/>
</dbReference>
<protein>
    <submittedName>
        <fullName evidence="3">Uncharacterized protein</fullName>
    </submittedName>
</protein>
<name>A0A4Y2E5S2_ARAVE</name>
<evidence type="ECO:0000313" key="2">
    <source>
        <dbReference type="EMBL" id="GBM23679.1"/>
    </source>
</evidence>
<organism evidence="3 5">
    <name type="scientific">Araneus ventricosus</name>
    <name type="common">Orbweaver spider</name>
    <name type="synonym">Epeira ventricosa</name>
    <dbReference type="NCBI Taxonomy" id="182803"/>
    <lineage>
        <taxon>Eukaryota</taxon>
        <taxon>Metazoa</taxon>
        <taxon>Ecdysozoa</taxon>
        <taxon>Arthropoda</taxon>
        <taxon>Chelicerata</taxon>
        <taxon>Arachnida</taxon>
        <taxon>Araneae</taxon>
        <taxon>Araneomorphae</taxon>
        <taxon>Entelegynae</taxon>
        <taxon>Araneoidea</taxon>
        <taxon>Araneidae</taxon>
        <taxon>Araneus</taxon>
    </lineage>
</organism>
<keyword evidence="5" id="KW-1185">Reference proteome</keyword>
<evidence type="ECO:0000313" key="5">
    <source>
        <dbReference type="Proteomes" id="UP000499080"/>
    </source>
</evidence>
<proteinExistence type="predicted"/>
<reference evidence="3 5" key="1">
    <citation type="journal article" date="2019" name="Sci. Rep.">
        <title>Orb-weaving spider Araneus ventricosus genome elucidates the spidroin gene catalogue.</title>
        <authorList>
            <person name="Kono N."/>
            <person name="Nakamura H."/>
            <person name="Ohtoshi R."/>
            <person name="Moran D.A.P."/>
            <person name="Shinohara A."/>
            <person name="Yoshida Y."/>
            <person name="Fujiwara M."/>
            <person name="Mori M."/>
            <person name="Tomita M."/>
            <person name="Arakawa K."/>
        </authorList>
    </citation>
    <scope>NUCLEOTIDE SEQUENCE [LARGE SCALE GENOMIC DNA]</scope>
</reference>
<dbReference type="AlphaFoldDB" id="A0A4Y2E5S2"/>
<evidence type="ECO:0000313" key="3">
    <source>
        <dbReference type="EMBL" id="GBM23686.1"/>
    </source>
</evidence>
<evidence type="ECO:0000313" key="4">
    <source>
        <dbReference type="EMBL" id="GBM23714.1"/>
    </source>
</evidence>
<accession>A0A4Y2E5S2</accession>